<dbReference type="PROSITE" id="PS50089">
    <property type="entry name" value="ZF_RING_2"/>
    <property type="match status" value="1"/>
</dbReference>
<name>A0A3S3MY10_9MAGN</name>
<evidence type="ECO:0000256" key="1">
    <source>
        <dbReference type="PROSITE-ProRule" id="PRU00175"/>
    </source>
</evidence>
<accession>A0A3S3MY10</accession>
<protein>
    <submittedName>
        <fullName evidence="3">E3 ubiquitin-protein ligase CIP8-like protein</fullName>
    </submittedName>
</protein>
<dbReference type="SUPFAM" id="SSF57850">
    <property type="entry name" value="RING/U-box"/>
    <property type="match status" value="1"/>
</dbReference>
<comment type="caution">
    <text evidence="3">The sequence shown here is derived from an EMBL/GenBank/DDBJ whole genome shotgun (WGS) entry which is preliminary data.</text>
</comment>
<dbReference type="EMBL" id="QPKB01000007">
    <property type="protein sequence ID" value="RWR88401.1"/>
    <property type="molecule type" value="Genomic_DNA"/>
</dbReference>
<dbReference type="Gene3D" id="3.30.40.10">
    <property type="entry name" value="Zinc/RING finger domain, C3HC4 (zinc finger)"/>
    <property type="match status" value="1"/>
</dbReference>
<dbReference type="Proteomes" id="UP000283530">
    <property type="component" value="Unassembled WGS sequence"/>
</dbReference>
<dbReference type="OrthoDB" id="4348522at2759"/>
<dbReference type="STRING" id="337451.A0A3S3MY10"/>
<evidence type="ECO:0000313" key="3">
    <source>
        <dbReference type="EMBL" id="RWR88401.1"/>
    </source>
</evidence>
<dbReference type="InterPro" id="IPR013083">
    <property type="entry name" value="Znf_RING/FYVE/PHD"/>
</dbReference>
<dbReference type="GO" id="GO:0061630">
    <property type="term" value="F:ubiquitin protein ligase activity"/>
    <property type="evidence" value="ECO:0007669"/>
    <property type="project" value="TreeGrafter"/>
</dbReference>
<dbReference type="PANTHER" id="PTHR22765:SF408">
    <property type="entry name" value="RING-TYPE DOMAIN-CONTAINING PROTEIN"/>
    <property type="match status" value="1"/>
</dbReference>
<dbReference type="CDD" id="cd16454">
    <property type="entry name" value="RING-H2_PA-TM-RING"/>
    <property type="match status" value="1"/>
</dbReference>
<keyword evidence="1" id="KW-0863">Zinc-finger</keyword>
<reference evidence="3 4" key="1">
    <citation type="journal article" date="2019" name="Nat. Plants">
        <title>Stout camphor tree genome fills gaps in understanding of flowering plant genome evolution.</title>
        <authorList>
            <person name="Chaw S.M."/>
            <person name="Liu Y.C."/>
            <person name="Wu Y.W."/>
            <person name="Wang H.Y."/>
            <person name="Lin C.I."/>
            <person name="Wu C.S."/>
            <person name="Ke H.M."/>
            <person name="Chang L.Y."/>
            <person name="Hsu C.Y."/>
            <person name="Yang H.T."/>
            <person name="Sudianto E."/>
            <person name="Hsu M.H."/>
            <person name="Wu K.P."/>
            <person name="Wang L.N."/>
            <person name="Leebens-Mack J.H."/>
            <person name="Tsai I.J."/>
        </authorList>
    </citation>
    <scope>NUCLEOTIDE SEQUENCE [LARGE SCALE GENOMIC DNA]</scope>
    <source>
        <strain evidence="4">cv. Chaw 1501</strain>
        <tissue evidence="3">Young leaves</tissue>
    </source>
</reference>
<keyword evidence="4" id="KW-1185">Reference proteome</keyword>
<dbReference type="Pfam" id="PF13639">
    <property type="entry name" value="zf-RING_2"/>
    <property type="match status" value="1"/>
</dbReference>
<organism evidence="3 4">
    <name type="scientific">Cinnamomum micranthum f. kanehirae</name>
    <dbReference type="NCBI Taxonomy" id="337451"/>
    <lineage>
        <taxon>Eukaryota</taxon>
        <taxon>Viridiplantae</taxon>
        <taxon>Streptophyta</taxon>
        <taxon>Embryophyta</taxon>
        <taxon>Tracheophyta</taxon>
        <taxon>Spermatophyta</taxon>
        <taxon>Magnoliopsida</taxon>
        <taxon>Magnoliidae</taxon>
        <taxon>Laurales</taxon>
        <taxon>Lauraceae</taxon>
        <taxon>Cinnamomum</taxon>
    </lineage>
</organism>
<evidence type="ECO:0000313" key="4">
    <source>
        <dbReference type="Proteomes" id="UP000283530"/>
    </source>
</evidence>
<dbReference type="InterPro" id="IPR051826">
    <property type="entry name" value="E3_ubiquitin-ligase_domain"/>
</dbReference>
<dbReference type="AlphaFoldDB" id="A0A3S3MY10"/>
<sequence length="244" mass="27808">MDSNQNWHPIQDCTLHAMSLGLIGKWGEDEDLNQAKLSLKLNETETWLARSTDGASIFGVERRELSNPWKDFTTCISDLLLPERLDGFLRHTISQMGLSNHRIADEVRILLSAYVNNKAKKADALGRCFKNLSISVRIELYTNYWFDEMIDRALRESQNLNYNMGFGAVPATETAVASALLTKRFIKGGQDSIETCMVCLEEFVDEAEVKQLSCLHFFHGECIVEWLMQSNCCPVCRFRVEEKA</sequence>
<gene>
    <name evidence="3" type="ORF">CKAN_01740900</name>
</gene>
<dbReference type="SMART" id="SM00184">
    <property type="entry name" value="RING"/>
    <property type="match status" value="1"/>
</dbReference>
<dbReference type="InterPro" id="IPR001841">
    <property type="entry name" value="Znf_RING"/>
</dbReference>
<dbReference type="GO" id="GO:0008270">
    <property type="term" value="F:zinc ion binding"/>
    <property type="evidence" value="ECO:0007669"/>
    <property type="project" value="UniProtKB-KW"/>
</dbReference>
<proteinExistence type="predicted"/>
<keyword evidence="1" id="KW-0862">Zinc</keyword>
<keyword evidence="1" id="KW-0479">Metal-binding</keyword>
<dbReference type="PANTHER" id="PTHR22765">
    <property type="entry name" value="RING FINGER AND PROTEASE ASSOCIATED DOMAIN-CONTAINING"/>
    <property type="match status" value="1"/>
</dbReference>
<feature type="domain" description="RING-type" evidence="2">
    <location>
        <begin position="196"/>
        <end position="237"/>
    </location>
</feature>
<dbReference type="GO" id="GO:0006511">
    <property type="term" value="P:ubiquitin-dependent protein catabolic process"/>
    <property type="evidence" value="ECO:0007669"/>
    <property type="project" value="TreeGrafter"/>
</dbReference>
<evidence type="ECO:0000259" key="2">
    <source>
        <dbReference type="PROSITE" id="PS50089"/>
    </source>
</evidence>